<keyword evidence="3" id="KW-1185">Reference proteome</keyword>
<dbReference type="EMBL" id="JBBNAF010000009">
    <property type="protein sequence ID" value="KAK9113824.1"/>
    <property type="molecule type" value="Genomic_DNA"/>
</dbReference>
<keyword evidence="1" id="KW-0812">Transmembrane</keyword>
<reference evidence="2 3" key="1">
    <citation type="submission" date="2024-01" db="EMBL/GenBank/DDBJ databases">
        <title>Genome assemblies of Stephania.</title>
        <authorList>
            <person name="Yang L."/>
        </authorList>
    </citation>
    <scope>NUCLEOTIDE SEQUENCE [LARGE SCALE GENOMIC DNA]</scope>
    <source>
        <strain evidence="2">YNDBR</strain>
        <tissue evidence="2">Leaf</tissue>
    </source>
</reference>
<keyword evidence="1" id="KW-1133">Transmembrane helix</keyword>
<evidence type="ECO:0000256" key="1">
    <source>
        <dbReference type="SAM" id="Phobius"/>
    </source>
</evidence>
<comment type="caution">
    <text evidence="2">The sequence shown here is derived from an EMBL/GenBank/DDBJ whole genome shotgun (WGS) entry which is preliminary data.</text>
</comment>
<name>A0AAP0IE60_9MAGN</name>
<dbReference type="Proteomes" id="UP001420932">
    <property type="component" value="Unassembled WGS sequence"/>
</dbReference>
<proteinExistence type="predicted"/>
<organism evidence="2 3">
    <name type="scientific">Stephania yunnanensis</name>
    <dbReference type="NCBI Taxonomy" id="152371"/>
    <lineage>
        <taxon>Eukaryota</taxon>
        <taxon>Viridiplantae</taxon>
        <taxon>Streptophyta</taxon>
        <taxon>Embryophyta</taxon>
        <taxon>Tracheophyta</taxon>
        <taxon>Spermatophyta</taxon>
        <taxon>Magnoliopsida</taxon>
        <taxon>Ranunculales</taxon>
        <taxon>Menispermaceae</taxon>
        <taxon>Menispermoideae</taxon>
        <taxon>Cissampelideae</taxon>
        <taxon>Stephania</taxon>
    </lineage>
</organism>
<feature type="transmembrane region" description="Helical" evidence="1">
    <location>
        <begin position="25"/>
        <end position="46"/>
    </location>
</feature>
<keyword evidence="1" id="KW-0472">Membrane</keyword>
<gene>
    <name evidence="2" type="ORF">Syun_020621</name>
</gene>
<sequence>MMFMKLRLFRCGLLKGRPCRRYNCIYYYYFFKIFLLICFCICFNILDFNDLVFSLETNLQLMITEVVRDGTHCFDTHVWSIQ</sequence>
<accession>A0AAP0IE60</accession>
<dbReference type="AlphaFoldDB" id="A0AAP0IE60"/>
<evidence type="ECO:0000313" key="3">
    <source>
        <dbReference type="Proteomes" id="UP001420932"/>
    </source>
</evidence>
<evidence type="ECO:0000313" key="2">
    <source>
        <dbReference type="EMBL" id="KAK9113824.1"/>
    </source>
</evidence>
<protein>
    <submittedName>
        <fullName evidence="2">Uncharacterized protein</fullName>
    </submittedName>
</protein>